<name>A0A3B1A0D9_9ZZZZ</name>
<evidence type="ECO:0000256" key="4">
    <source>
        <dbReference type="ARBA" id="ARBA00022989"/>
    </source>
</evidence>
<protein>
    <recommendedName>
        <fullName evidence="8">MSHA pilin protein MshA</fullName>
    </recommendedName>
</protein>
<dbReference type="InterPro" id="IPR045584">
    <property type="entry name" value="Pilin-like"/>
</dbReference>
<evidence type="ECO:0000256" key="2">
    <source>
        <dbReference type="ARBA" id="ARBA00022481"/>
    </source>
</evidence>
<dbReference type="PROSITE" id="PS00409">
    <property type="entry name" value="PROKAR_NTER_METHYL"/>
    <property type="match status" value="1"/>
</dbReference>
<dbReference type="PANTHER" id="PTHR30093">
    <property type="entry name" value="GENERAL SECRETION PATHWAY PROTEIN G"/>
    <property type="match status" value="1"/>
</dbReference>
<evidence type="ECO:0000256" key="1">
    <source>
        <dbReference type="ARBA" id="ARBA00004167"/>
    </source>
</evidence>
<dbReference type="Pfam" id="PF07963">
    <property type="entry name" value="N_methyl"/>
    <property type="match status" value="1"/>
</dbReference>
<accession>A0A3B1A0D9</accession>
<dbReference type="Gene3D" id="3.30.700.10">
    <property type="entry name" value="Glycoprotein, Type 4 Pilin"/>
    <property type="match status" value="1"/>
</dbReference>
<evidence type="ECO:0000256" key="3">
    <source>
        <dbReference type="ARBA" id="ARBA00022692"/>
    </source>
</evidence>
<dbReference type="SUPFAM" id="SSF54523">
    <property type="entry name" value="Pili subunits"/>
    <property type="match status" value="1"/>
</dbReference>
<dbReference type="NCBIfam" id="TIGR02532">
    <property type="entry name" value="IV_pilin_GFxxxE"/>
    <property type="match status" value="1"/>
</dbReference>
<dbReference type="EMBL" id="UOFR01000013">
    <property type="protein sequence ID" value="VAW91669.1"/>
    <property type="molecule type" value="Genomic_DNA"/>
</dbReference>
<dbReference type="PANTHER" id="PTHR30093:SF44">
    <property type="entry name" value="TYPE II SECRETION SYSTEM CORE PROTEIN G"/>
    <property type="match status" value="1"/>
</dbReference>
<feature type="transmembrane region" description="Helical" evidence="6">
    <location>
        <begin position="12"/>
        <end position="31"/>
    </location>
</feature>
<reference evidence="7" key="1">
    <citation type="submission" date="2018-06" db="EMBL/GenBank/DDBJ databases">
        <authorList>
            <person name="Zhirakovskaya E."/>
        </authorList>
    </citation>
    <scope>NUCLEOTIDE SEQUENCE</scope>
</reference>
<evidence type="ECO:0000256" key="5">
    <source>
        <dbReference type="ARBA" id="ARBA00023136"/>
    </source>
</evidence>
<keyword evidence="3 6" id="KW-0812">Transmembrane</keyword>
<gene>
    <name evidence="7" type="ORF">MNBD_GAMMA21-2767</name>
</gene>
<keyword evidence="4 6" id="KW-1133">Transmembrane helix</keyword>
<dbReference type="InterPro" id="IPR012902">
    <property type="entry name" value="N_methyl_site"/>
</dbReference>
<dbReference type="GO" id="GO:0016020">
    <property type="term" value="C:membrane"/>
    <property type="evidence" value="ECO:0007669"/>
    <property type="project" value="UniProtKB-SubCell"/>
</dbReference>
<evidence type="ECO:0000313" key="7">
    <source>
        <dbReference type="EMBL" id="VAW91669.1"/>
    </source>
</evidence>
<evidence type="ECO:0000256" key="6">
    <source>
        <dbReference type="SAM" id="Phobius"/>
    </source>
</evidence>
<organism evidence="7">
    <name type="scientific">hydrothermal vent metagenome</name>
    <dbReference type="NCBI Taxonomy" id="652676"/>
    <lineage>
        <taxon>unclassified sequences</taxon>
        <taxon>metagenomes</taxon>
        <taxon>ecological metagenomes</taxon>
    </lineage>
</organism>
<proteinExistence type="predicted"/>
<comment type="subcellular location">
    <subcellularLocation>
        <location evidence="1">Membrane</location>
        <topology evidence="1">Single-pass membrane protein</topology>
    </subcellularLocation>
</comment>
<dbReference type="AlphaFoldDB" id="A0A3B1A0D9"/>
<sequence>MSKQAGFTLIELVVVIVILGLLAAAALPRFINVTTDARIASLNGIAGGLRTASSLARAEYIVTGNNAATTITMDNQTVAVLDETGNAGLGGRPTAVALGISIAMPNPDGYGVTYAGGVATYQPTSGGSATCRVQYTAAATGDPVAVTPGGC</sequence>
<evidence type="ECO:0008006" key="8">
    <source>
        <dbReference type="Google" id="ProtNLM"/>
    </source>
</evidence>
<keyword evidence="2" id="KW-0488">Methylation</keyword>
<keyword evidence="5 6" id="KW-0472">Membrane</keyword>